<sequence length="468" mass="52551">MKTLRIRTFTLLCFFFVLLVPWIFYLTAHFMETQTFRITEDRPLDAHLQGQLTGIIHLIETGAGKWQDANWQNQLHKELQQTKMDVTIRTASDQVIYRSNPERRAALSSTEQFSVIDDGRLLGRVVIYLPKPPNAVLMISMLAGFLLAFLIVGMEMRRFLLKPLERMSFAARQIAAGNWDAELPRSHITEISAVRDGFEVMVKGLQTAFQKQAELEEERRFVIGAVAHDLRTPLFALRGYLDGLERGIAQSPEKIAKYVTVCKEKSTQLDRLVEDLFTFTKMEYLETELNKKTVDFKLILQKSMDSLSPLARQKHISISNHAADGCFISGDMHLLERAISNLLDNAVRHTPPNGEIVVQCDAENDQVKLTIRDTGPGFSAEELQRVFEPLYRGEASRNRSTGGSGLGLAISQRIIRRHGGELTAGNHAEGGAMLTGCIPATLNFKHGKLLHKEVGILPKGALKQLTDS</sequence>
<dbReference type="CDD" id="cd00082">
    <property type="entry name" value="HisKA"/>
    <property type="match status" value="1"/>
</dbReference>
<dbReference type="SMART" id="SM00388">
    <property type="entry name" value="HisKA"/>
    <property type="match status" value="1"/>
</dbReference>
<keyword evidence="12" id="KW-0812">Transmembrane</keyword>
<proteinExistence type="predicted"/>
<evidence type="ECO:0000259" key="14">
    <source>
        <dbReference type="PROSITE" id="PS50885"/>
    </source>
</evidence>
<evidence type="ECO:0000256" key="4">
    <source>
        <dbReference type="ARBA" id="ARBA00022475"/>
    </source>
</evidence>
<dbReference type="Pfam" id="PF02518">
    <property type="entry name" value="HATPase_c"/>
    <property type="match status" value="1"/>
</dbReference>
<evidence type="ECO:0000259" key="13">
    <source>
        <dbReference type="PROSITE" id="PS50109"/>
    </source>
</evidence>
<evidence type="ECO:0000256" key="7">
    <source>
        <dbReference type="ARBA" id="ARBA00022741"/>
    </source>
</evidence>
<feature type="transmembrane region" description="Helical" evidence="12">
    <location>
        <begin position="9"/>
        <end position="28"/>
    </location>
</feature>
<keyword evidence="5" id="KW-0597">Phosphoprotein</keyword>
<evidence type="ECO:0000256" key="10">
    <source>
        <dbReference type="ARBA" id="ARBA00023012"/>
    </source>
</evidence>
<protein>
    <recommendedName>
        <fullName evidence="3">histidine kinase</fullName>
        <ecNumber evidence="3">2.7.13.3</ecNumber>
    </recommendedName>
</protein>
<comment type="caution">
    <text evidence="15">The sequence shown here is derived from an EMBL/GenBank/DDBJ whole genome shotgun (WGS) entry which is preliminary data.</text>
</comment>
<dbReference type="CDD" id="cd00075">
    <property type="entry name" value="HATPase"/>
    <property type="match status" value="1"/>
</dbReference>
<name>A0ABT9FST3_9BACL</name>
<keyword evidence="8 15" id="KW-0418">Kinase</keyword>
<dbReference type="PANTHER" id="PTHR45453">
    <property type="entry name" value="PHOSPHATE REGULON SENSOR PROTEIN PHOR"/>
    <property type="match status" value="1"/>
</dbReference>
<keyword evidence="7" id="KW-0547">Nucleotide-binding</keyword>
<gene>
    <name evidence="15" type="ORF">OIN60_13495</name>
</gene>
<dbReference type="PRINTS" id="PR00344">
    <property type="entry name" value="BCTRLSENSOR"/>
</dbReference>
<dbReference type="RefSeq" id="WP_305755362.1">
    <property type="nucleotide sequence ID" value="NZ_JAPCKK010000016.1"/>
</dbReference>
<comment type="catalytic activity">
    <reaction evidence="1">
        <text>ATP + protein L-histidine = ADP + protein N-phospho-L-histidine.</text>
        <dbReference type="EC" id="2.7.13.3"/>
    </reaction>
</comment>
<dbReference type="Gene3D" id="3.30.565.10">
    <property type="entry name" value="Histidine kinase-like ATPase, C-terminal domain"/>
    <property type="match status" value="1"/>
</dbReference>
<dbReference type="GO" id="GO:0016301">
    <property type="term" value="F:kinase activity"/>
    <property type="evidence" value="ECO:0007669"/>
    <property type="project" value="UniProtKB-KW"/>
</dbReference>
<keyword evidence="10" id="KW-0902">Two-component regulatory system</keyword>
<dbReference type="Proteomes" id="UP001241848">
    <property type="component" value="Unassembled WGS sequence"/>
</dbReference>
<evidence type="ECO:0000313" key="16">
    <source>
        <dbReference type="Proteomes" id="UP001241848"/>
    </source>
</evidence>
<feature type="transmembrane region" description="Helical" evidence="12">
    <location>
        <begin position="135"/>
        <end position="154"/>
    </location>
</feature>
<evidence type="ECO:0000256" key="6">
    <source>
        <dbReference type="ARBA" id="ARBA00022679"/>
    </source>
</evidence>
<feature type="domain" description="HAMP" evidence="14">
    <location>
        <begin position="158"/>
        <end position="210"/>
    </location>
</feature>
<dbReference type="PROSITE" id="PS50109">
    <property type="entry name" value="HIS_KIN"/>
    <property type="match status" value="1"/>
</dbReference>
<evidence type="ECO:0000256" key="11">
    <source>
        <dbReference type="ARBA" id="ARBA00023136"/>
    </source>
</evidence>
<keyword evidence="11 12" id="KW-0472">Membrane</keyword>
<keyword evidence="16" id="KW-1185">Reference proteome</keyword>
<dbReference type="InterPro" id="IPR005467">
    <property type="entry name" value="His_kinase_dom"/>
</dbReference>
<dbReference type="SUPFAM" id="SSF55874">
    <property type="entry name" value="ATPase domain of HSP90 chaperone/DNA topoisomerase II/histidine kinase"/>
    <property type="match status" value="1"/>
</dbReference>
<dbReference type="Pfam" id="PF00512">
    <property type="entry name" value="HisKA"/>
    <property type="match status" value="1"/>
</dbReference>
<comment type="subcellular location">
    <subcellularLocation>
        <location evidence="2">Cell membrane</location>
        <topology evidence="2">Multi-pass membrane protein</topology>
    </subcellularLocation>
</comment>
<organism evidence="15 16">
    <name type="scientific">Paenibacillus zeirhizosphaerae</name>
    <dbReference type="NCBI Taxonomy" id="2987519"/>
    <lineage>
        <taxon>Bacteria</taxon>
        <taxon>Bacillati</taxon>
        <taxon>Bacillota</taxon>
        <taxon>Bacilli</taxon>
        <taxon>Bacillales</taxon>
        <taxon>Paenibacillaceae</taxon>
        <taxon>Paenibacillus</taxon>
    </lineage>
</organism>
<evidence type="ECO:0000256" key="12">
    <source>
        <dbReference type="SAM" id="Phobius"/>
    </source>
</evidence>
<evidence type="ECO:0000256" key="1">
    <source>
        <dbReference type="ARBA" id="ARBA00000085"/>
    </source>
</evidence>
<dbReference type="InterPro" id="IPR003661">
    <property type="entry name" value="HisK_dim/P_dom"/>
</dbReference>
<dbReference type="SMART" id="SM00387">
    <property type="entry name" value="HATPase_c"/>
    <property type="match status" value="1"/>
</dbReference>
<dbReference type="Gene3D" id="6.10.340.10">
    <property type="match status" value="1"/>
</dbReference>
<dbReference type="InterPro" id="IPR004358">
    <property type="entry name" value="Sig_transdc_His_kin-like_C"/>
</dbReference>
<dbReference type="CDD" id="cd06225">
    <property type="entry name" value="HAMP"/>
    <property type="match status" value="1"/>
</dbReference>
<keyword evidence="4" id="KW-1003">Cell membrane</keyword>
<dbReference type="SUPFAM" id="SSF158472">
    <property type="entry name" value="HAMP domain-like"/>
    <property type="match status" value="1"/>
</dbReference>
<keyword evidence="6" id="KW-0808">Transferase</keyword>
<dbReference type="SMART" id="SM00304">
    <property type="entry name" value="HAMP"/>
    <property type="match status" value="1"/>
</dbReference>
<evidence type="ECO:0000256" key="9">
    <source>
        <dbReference type="ARBA" id="ARBA00022840"/>
    </source>
</evidence>
<dbReference type="Pfam" id="PF00672">
    <property type="entry name" value="HAMP"/>
    <property type="match status" value="1"/>
</dbReference>
<evidence type="ECO:0000256" key="3">
    <source>
        <dbReference type="ARBA" id="ARBA00012438"/>
    </source>
</evidence>
<dbReference type="SUPFAM" id="SSF47384">
    <property type="entry name" value="Homodimeric domain of signal transducing histidine kinase"/>
    <property type="match status" value="1"/>
</dbReference>
<dbReference type="InterPro" id="IPR050351">
    <property type="entry name" value="BphY/WalK/GraS-like"/>
</dbReference>
<dbReference type="InterPro" id="IPR003594">
    <property type="entry name" value="HATPase_dom"/>
</dbReference>
<reference evidence="15 16" key="1">
    <citation type="submission" date="2022-10" db="EMBL/GenBank/DDBJ databases">
        <title>Paenibacillus description and whole genome data of maize root bacterial community.</title>
        <authorList>
            <person name="Marton D."/>
            <person name="Farkas M."/>
            <person name="Cserhati M."/>
        </authorList>
    </citation>
    <scope>NUCLEOTIDE SEQUENCE [LARGE SCALE GENOMIC DNA]</scope>
    <source>
        <strain evidence="15 16">P96</strain>
    </source>
</reference>
<dbReference type="PANTHER" id="PTHR45453:SF1">
    <property type="entry name" value="PHOSPHATE REGULON SENSOR PROTEIN PHOR"/>
    <property type="match status" value="1"/>
</dbReference>
<keyword evidence="12" id="KW-1133">Transmembrane helix</keyword>
<keyword evidence="9" id="KW-0067">ATP-binding</keyword>
<evidence type="ECO:0000256" key="8">
    <source>
        <dbReference type="ARBA" id="ARBA00022777"/>
    </source>
</evidence>
<evidence type="ECO:0000313" key="15">
    <source>
        <dbReference type="EMBL" id="MDP4097785.1"/>
    </source>
</evidence>
<feature type="domain" description="Histidine kinase" evidence="13">
    <location>
        <begin position="225"/>
        <end position="442"/>
    </location>
</feature>
<evidence type="ECO:0000256" key="2">
    <source>
        <dbReference type="ARBA" id="ARBA00004651"/>
    </source>
</evidence>
<dbReference type="InterPro" id="IPR003660">
    <property type="entry name" value="HAMP_dom"/>
</dbReference>
<evidence type="ECO:0000256" key="5">
    <source>
        <dbReference type="ARBA" id="ARBA00022553"/>
    </source>
</evidence>
<accession>A0ABT9FST3</accession>
<dbReference type="InterPro" id="IPR036097">
    <property type="entry name" value="HisK_dim/P_sf"/>
</dbReference>
<dbReference type="EC" id="2.7.13.3" evidence="3"/>
<dbReference type="Gene3D" id="1.10.287.130">
    <property type="match status" value="1"/>
</dbReference>
<dbReference type="PROSITE" id="PS50885">
    <property type="entry name" value="HAMP"/>
    <property type="match status" value="1"/>
</dbReference>
<dbReference type="InterPro" id="IPR036890">
    <property type="entry name" value="HATPase_C_sf"/>
</dbReference>
<dbReference type="EMBL" id="JAPCKK010000016">
    <property type="protein sequence ID" value="MDP4097785.1"/>
    <property type="molecule type" value="Genomic_DNA"/>
</dbReference>